<keyword evidence="3" id="KW-1185">Reference proteome</keyword>
<sequence>MEPVYGATEGRDTRYRSRRPRGAASSSGIPATAVTGFTQLRRRADPAEHPTSS</sequence>
<evidence type="ECO:0000313" key="2">
    <source>
        <dbReference type="EMBL" id="GCE40771.1"/>
    </source>
</evidence>
<accession>A0A402CB06</accession>
<evidence type="ECO:0000313" key="3">
    <source>
        <dbReference type="Proteomes" id="UP000287519"/>
    </source>
</evidence>
<evidence type="ECO:0000256" key="1">
    <source>
        <dbReference type="SAM" id="MobiDB-lite"/>
    </source>
</evidence>
<feature type="region of interest" description="Disordered" evidence="1">
    <location>
        <begin position="1"/>
        <end position="53"/>
    </location>
</feature>
<name>A0A402CB06_RHOWR</name>
<protein>
    <submittedName>
        <fullName evidence="2">Uncharacterized protein</fullName>
    </submittedName>
</protein>
<comment type="caution">
    <text evidence="2">The sequence shown here is derived from an EMBL/GenBank/DDBJ whole genome shotgun (WGS) entry which is preliminary data.</text>
</comment>
<dbReference type="EMBL" id="BHYM01000037">
    <property type="protein sequence ID" value="GCE40771.1"/>
    <property type="molecule type" value="Genomic_DNA"/>
</dbReference>
<gene>
    <name evidence="2" type="ORF">Rhow_004414</name>
</gene>
<proteinExistence type="predicted"/>
<dbReference type="AlphaFoldDB" id="A0A402CB06"/>
<feature type="compositionally biased region" description="Basic and acidic residues" evidence="1">
    <location>
        <begin position="42"/>
        <end position="53"/>
    </location>
</feature>
<dbReference type="Proteomes" id="UP000287519">
    <property type="component" value="Unassembled WGS sequence"/>
</dbReference>
<reference evidence="2 3" key="1">
    <citation type="submission" date="2018-11" db="EMBL/GenBank/DDBJ databases">
        <title>Microbial catabolism of amino acid.</title>
        <authorList>
            <person name="Hibi M."/>
            <person name="Ogawa J."/>
        </authorList>
    </citation>
    <scope>NUCLEOTIDE SEQUENCE [LARGE SCALE GENOMIC DNA]</scope>
    <source>
        <strain evidence="2 3">C31-06</strain>
    </source>
</reference>
<organism evidence="2 3">
    <name type="scientific">Rhodococcus wratislaviensis</name>
    <name type="common">Tsukamurella wratislaviensis</name>
    <dbReference type="NCBI Taxonomy" id="44752"/>
    <lineage>
        <taxon>Bacteria</taxon>
        <taxon>Bacillati</taxon>
        <taxon>Actinomycetota</taxon>
        <taxon>Actinomycetes</taxon>
        <taxon>Mycobacteriales</taxon>
        <taxon>Nocardiaceae</taxon>
        <taxon>Rhodococcus</taxon>
    </lineage>
</organism>